<evidence type="ECO:0000313" key="3">
    <source>
        <dbReference type="EMBL" id="KAF2792200.1"/>
    </source>
</evidence>
<dbReference type="GO" id="GO:0031956">
    <property type="term" value="F:medium-chain fatty acid-CoA ligase activity"/>
    <property type="evidence" value="ECO:0007669"/>
    <property type="project" value="TreeGrafter"/>
</dbReference>
<dbReference type="OrthoDB" id="429813at2759"/>
<sequence length="526" mass="57977">MQLRFSSSYILPGFDARYPPARDSQIKTAAELIDFNADNNPNYLFCLQAEKSLNGGEDPSVLRITHKSFRGMILSCQLWLLKHIKELQLPREGDGGIITKGAPIALLLDSDVGLLVHFFALLGLGVPALLLSTRLSPLAIQSLLAQTRSCALLASPRHSAAANQALMIYQTKDAPPTLYFQPPYQAFIKTSSRKNHWNPSGDIGGDYLDFAENERYYSQSPWDNDPQVLRDYSAEKVATKDHYVTDTDRNVFILQSSGTTGLPKPIFQTHRYLMSYAPQSSFEPESSNYIFNEQTMAFSTLPLFDCFGLMAPMMSLSIGKPFAIPPTGFIPTAASTVHFMSTIAFSTLFIEPSILQGIAELPESQGVRALQWLQYIACGSGALSTSIGEKLAEAGTRVITGFVGTEVGSLGVLQPPGADNDWKYFRLRQDRGCRVREVSPIRPGASPRYKISVRPPGWTEDFEISDYFVTNSMTPGRDSRTTERADDVLALKPGEKVQLYTLETVSSGREDVRAALALATASLKLE</sequence>
<dbReference type="SUPFAM" id="SSF56801">
    <property type="entry name" value="Acetyl-CoA synthetase-like"/>
    <property type="match status" value="1"/>
</dbReference>
<dbReference type="Gene3D" id="3.40.50.12780">
    <property type="entry name" value="N-terminal domain of ligase-like"/>
    <property type="match status" value="1"/>
</dbReference>
<accession>A0A6A6X6R4</accession>
<dbReference type="AlphaFoldDB" id="A0A6A6X6R4"/>
<dbReference type="Proteomes" id="UP000799757">
    <property type="component" value="Unassembled WGS sequence"/>
</dbReference>
<reference evidence="3" key="1">
    <citation type="journal article" date="2020" name="Stud. Mycol.">
        <title>101 Dothideomycetes genomes: a test case for predicting lifestyles and emergence of pathogens.</title>
        <authorList>
            <person name="Haridas S."/>
            <person name="Albert R."/>
            <person name="Binder M."/>
            <person name="Bloem J."/>
            <person name="Labutti K."/>
            <person name="Salamov A."/>
            <person name="Andreopoulos B."/>
            <person name="Baker S."/>
            <person name="Barry K."/>
            <person name="Bills G."/>
            <person name="Bluhm B."/>
            <person name="Cannon C."/>
            <person name="Castanera R."/>
            <person name="Culley D."/>
            <person name="Daum C."/>
            <person name="Ezra D."/>
            <person name="Gonzalez J."/>
            <person name="Henrissat B."/>
            <person name="Kuo A."/>
            <person name="Liang C."/>
            <person name="Lipzen A."/>
            <person name="Lutzoni F."/>
            <person name="Magnuson J."/>
            <person name="Mondo S."/>
            <person name="Nolan M."/>
            <person name="Ohm R."/>
            <person name="Pangilinan J."/>
            <person name="Park H.-J."/>
            <person name="Ramirez L."/>
            <person name="Alfaro M."/>
            <person name="Sun H."/>
            <person name="Tritt A."/>
            <person name="Yoshinaga Y."/>
            <person name="Zwiers L.-H."/>
            <person name="Turgeon B."/>
            <person name="Goodwin S."/>
            <person name="Spatafora J."/>
            <person name="Crous P."/>
            <person name="Grigoriev I."/>
        </authorList>
    </citation>
    <scope>NUCLEOTIDE SEQUENCE</scope>
    <source>
        <strain evidence="3">CBS 109.77</strain>
    </source>
</reference>
<dbReference type="InterPro" id="IPR020845">
    <property type="entry name" value="AMP-binding_CS"/>
</dbReference>
<comment type="similarity">
    <text evidence="1">Belongs to the ATP-dependent AMP-binding enzyme family.</text>
</comment>
<dbReference type="PANTHER" id="PTHR43201">
    <property type="entry name" value="ACYL-COA SYNTHETASE"/>
    <property type="match status" value="1"/>
</dbReference>
<dbReference type="PANTHER" id="PTHR43201:SF8">
    <property type="entry name" value="ACYL-COA SYNTHETASE FAMILY MEMBER 3"/>
    <property type="match status" value="1"/>
</dbReference>
<keyword evidence="4" id="KW-1185">Reference proteome</keyword>
<dbReference type="EMBL" id="MU001981">
    <property type="protein sequence ID" value="KAF2792200.1"/>
    <property type="molecule type" value="Genomic_DNA"/>
</dbReference>
<name>A0A6A6X6R4_9PLEO</name>
<evidence type="ECO:0000256" key="1">
    <source>
        <dbReference type="ARBA" id="ARBA00006432"/>
    </source>
</evidence>
<evidence type="ECO:0000259" key="2">
    <source>
        <dbReference type="Pfam" id="PF00501"/>
    </source>
</evidence>
<organism evidence="3 4">
    <name type="scientific">Melanomma pulvis-pyrius CBS 109.77</name>
    <dbReference type="NCBI Taxonomy" id="1314802"/>
    <lineage>
        <taxon>Eukaryota</taxon>
        <taxon>Fungi</taxon>
        <taxon>Dikarya</taxon>
        <taxon>Ascomycota</taxon>
        <taxon>Pezizomycotina</taxon>
        <taxon>Dothideomycetes</taxon>
        <taxon>Pleosporomycetidae</taxon>
        <taxon>Pleosporales</taxon>
        <taxon>Melanommataceae</taxon>
        <taxon>Melanomma</taxon>
    </lineage>
</organism>
<gene>
    <name evidence="3" type="ORF">K505DRAFT_363137</name>
</gene>
<evidence type="ECO:0000313" key="4">
    <source>
        <dbReference type="Proteomes" id="UP000799757"/>
    </source>
</evidence>
<proteinExistence type="inferred from homology"/>
<dbReference type="PROSITE" id="PS00455">
    <property type="entry name" value="AMP_BINDING"/>
    <property type="match status" value="1"/>
</dbReference>
<dbReference type="InterPro" id="IPR000873">
    <property type="entry name" value="AMP-dep_synth/lig_dom"/>
</dbReference>
<dbReference type="Pfam" id="PF00501">
    <property type="entry name" value="AMP-binding"/>
    <property type="match status" value="1"/>
</dbReference>
<protein>
    <submittedName>
        <fullName evidence="3">Acetyl-CoA synthetase-like protein</fullName>
    </submittedName>
</protein>
<dbReference type="InterPro" id="IPR042099">
    <property type="entry name" value="ANL_N_sf"/>
</dbReference>
<feature type="domain" description="AMP-dependent synthetase/ligase" evidence="2">
    <location>
        <begin position="98"/>
        <end position="416"/>
    </location>
</feature>
<dbReference type="GO" id="GO:0006631">
    <property type="term" value="P:fatty acid metabolic process"/>
    <property type="evidence" value="ECO:0007669"/>
    <property type="project" value="TreeGrafter"/>
</dbReference>